<evidence type="ECO:0000313" key="1">
    <source>
        <dbReference type="EMBL" id="RLJ70675.1"/>
    </source>
</evidence>
<comment type="caution">
    <text evidence="1">The sequence shown here is derived from an EMBL/GenBank/DDBJ whole genome shotgun (WGS) entry which is preliminary data.</text>
</comment>
<organism evidence="1 2">
    <name type="scientific">Hydrogenivirga caldilitoris</name>
    <dbReference type="NCBI Taxonomy" id="246264"/>
    <lineage>
        <taxon>Bacteria</taxon>
        <taxon>Pseudomonadati</taxon>
        <taxon>Aquificota</taxon>
        <taxon>Aquificia</taxon>
        <taxon>Aquificales</taxon>
        <taxon>Aquificaceae</taxon>
        <taxon>Hydrogenivirga</taxon>
    </lineage>
</organism>
<gene>
    <name evidence="1" type="ORF">BCF55_0956</name>
</gene>
<dbReference type="RefSeq" id="WP_121010728.1">
    <property type="nucleotide sequence ID" value="NZ_RCCJ01000001.1"/>
</dbReference>
<dbReference type="EMBL" id="RCCJ01000001">
    <property type="protein sequence ID" value="RLJ70675.1"/>
    <property type="molecule type" value="Genomic_DNA"/>
</dbReference>
<evidence type="ECO:0000313" key="2">
    <source>
        <dbReference type="Proteomes" id="UP000267841"/>
    </source>
</evidence>
<sequence length="97" mass="11547">MNPFLIVGLGLLIFLANMLYSAYSIKVLREHSQKLSTYKSLKEENLKLRAEIENILNIRELERYALKQGFKPFNWEDFALILFKEPSEKGRTKKRRR</sequence>
<keyword evidence="2" id="KW-1185">Reference proteome</keyword>
<dbReference type="AlphaFoldDB" id="A0A497XP01"/>
<protein>
    <recommendedName>
        <fullName evidence="3">Cell division protein FtsL</fullName>
    </recommendedName>
</protein>
<evidence type="ECO:0008006" key="3">
    <source>
        <dbReference type="Google" id="ProtNLM"/>
    </source>
</evidence>
<dbReference type="Proteomes" id="UP000267841">
    <property type="component" value="Unassembled WGS sequence"/>
</dbReference>
<dbReference type="OrthoDB" id="15500at2"/>
<reference evidence="1 2" key="1">
    <citation type="submission" date="2018-10" db="EMBL/GenBank/DDBJ databases">
        <title>Genomic Encyclopedia of Archaeal and Bacterial Type Strains, Phase II (KMG-II): from individual species to whole genera.</title>
        <authorList>
            <person name="Goeker M."/>
        </authorList>
    </citation>
    <scope>NUCLEOTIDE SEQUENCE [LARGE SCALE GENOMIC DNA]</scope>
    <source>
        <strain evidence="1 2">DSM 16510</strain>
    </source>
</reference>
<proteinExistence type="predicted"/>
<accession>A0A497XP01</accession>
<name>A0A497XP01_9AQUI</name>